<dbReference type="PANTHER" id="PTHR46880">
    <property type="entry name" value="RAS-ASSOCIATING DOMAIN-CONTAINING PROTEIN"/>
    <property type="match status" value="1"/>
</dbReference>
<dbReference type="PANTHER" id="PTHR46880:SF9">
    <property type="entry name" value="ZINC FINGER PROTEIN 862"/>
    <property type="match status" value="1"/>
</dbReference>
<organism evidence="2 3">
    <name type="scientific">Mytilus coruscus</name>
    <name type="common">Sea mussel</name>
    <dbReference type="NCBI Taxonomy" id="42192"/>
    <lineage>
        <taxon>Eukaryota</taxon>
        <taxon>Metazoa</taxon>
        <taxon>Spiralia</taxon>
        <taxon>Lophotrochozoa</taxon>
        <taxon>Mollusca</taxon>
        <taxon>Bivalvia</taxon>
        <taxon>Autobranchia</taxon>
        <taxon>Pteriomorphia</taxon>
        <taxon>Mytilida</taxon>
        <taxon>Mytiloidea</taxon>
        <taxon>Mytilidae</taxon>
        <taxon>Mytilinae</taxon>
        <taxon>Mytilus</taxon>
    </lineage>
</organism>
<evidence type="ECO:0000259" key="1">
    <source>
        <dbReference type="Pfam" id="PF25431"/>
    </source>
</evidence>
<protein>
    <recommendedName>
        <fullName evidence="1">C17orf113 probable zinc finger domain-containing protein</fullName>
    </recommendedName>
</protein>
<gene>
    <name evidence="2" type="ORF">MCOR_7347</name>
</gene>
<reference evidence="2 3" key="1">
    <citation type="submission" date="2020-06" db="EMBL/GenBank/DDBJ databases">
        <authorList>
            <person name="Li R."/>
            <person name="Bekaert M."/>
        </authorList>
    </citation>
    <scope>NUCLEOTIDE SEQUENCE [LARGE SCALE GENOMIC DNA]</scope>
    <source>
        <strain evidence="3">wild</strain>
    </source>
</reference>
<evidence type="ECO:0000313" key="3">
    <source>
        <dbReference type="Proteomes" id="UP000507470"/>
    </source>
</evidence>
<proteinExistence type="predicted"/>
<dbReference type="AlphaFoldDB" id="A0A6J8AJ88"/>
<feature type="domain" description="C17orf113 probable zinc finger" evidence="1">
    <location>
        <begin position="1"/>
        <end position="45"/>
    </location>
</feature>
<dbReference type="InterPro" id="IPR057456">
    <property type="entry name" value="Znf_C17orf113"/>
</dbReference>
<dbReference type="EMBL" id="CACVKT020001361">
    <property type="protein sequence ID" value="CAC5367450.1"/>
    <property type="molecule type" value="Genomic_DNA"/>
</dbReference>
<sequence>MNCITCEKFAVTDLDKKCIFVTGSSNFKLDSVLAHEQSEQHKKSTGIKEKKATEELKGRENHSNFKSKHFQKNRRPFTDFLWMCELDKMKGVDIGQTYRNDKQVVTFVNFIAKVERQNVVNYINESRTRRCGAGPVYFSVHWSGWLVYKKA</sequence>
<dbReference type="OrthoDB" id="10051404at2759"/>
<dbReference type="Proteomes" id="UP000507470">
    <property type="component" value="Unassembled WGS sequence"/>
</dbReference>
<evidence type="ECO:0000313" key="2">
    <source>
        <dbReference type="EMBL" id="CAC5367450.1"/>
    </source>
</evidence>
<accession>A0A6J8AJ88</accession>
<name>A0A6J8AJ88_MYTCO</name>
<keyword evidence="3" id="KW-1185">Reference proteome</keyword>
<dbReference type="Pfam" id="PF25431">
    <property type="entry name" value="zf-C17orf113"/>
    <property type="match status" value="1"/>
</dbReference>